<accession>A0A0A0EHG8</accession>
<dbReference type="AlphaFoldDB" id="A0A0A0EHG8"/>
<reference evidence="3 4" key="1">
    <citation type="journal article" date="2015" name="Antonie Van Leeuwenhoek">
        <title>Pseudooceanicola atlanticus gen. nov. sp. nov., isolated from surface seawater of the Atlantic Ocean and reclassification of Oceanicola batsensis, Oceanicola marinus, Oceanicola nitratireducens, Oceanicola nanhaiensis, Oceanicola antarcticus and Oceanicola flagellatus, as Pseudooceanicola batsensis comb. nov., Pseudooceanicola marinus comb. nov., Pseudooceanicola nitratireducens comb. nov., Pseudooceanicola nanhaiensis comb. nov., Pseudooceanicola antarcticus comb. nov., and Pseudooceanicola flagellatus comb. nov.</title>
        <authorList>
            <person name="Lai Q."/>
            <person name="Li G."/>
            <person name="Liu X."/>
            <person name="Du Y."/>
            <person name="Sun F."/>
            <person name="Shao Z."/>
        </authorList>
    </citation>
    <scope>NUCLEOTIDE SEQUENCE [LARGE SCALE GENOMIC DNA]</scope>
    <source>
        <strain evidence="3 4">22II-s11g</strain>
    </source>
</reference>
<dbReference type="RefSeq" id="WP_043749665.1">
    <property type="nucleotide sequence ID" value="NZ_AQQX01000004.1"/>
</dbReference>
<evidence type="ECO:0000313" key="4">
    <source>
        <dbReference type="Proteomes" id="UP000030004"/>
    </source>
</evidence>
<keyword evidence="1" id="KW-0597">Phosphoprotein</keyword>
<dbReference type="InterPro" id="IPR011006">
    <property type="entry name" value="CheY-like_superfamily"/>
</dbReference>
<protein>
    <submittedName>
        <fullName evidence="3">Chemotaxis protein CheY</fullName>
    </submittedName>
</protein>
<dbReference type="EMBL" id="AQQX01000004">
    <property type="protein sequence ID" value="KGM48647.1"/>
    <property type="molecule type" value="Genomic_DNA"/>
</dbReference>
<dbReference type="Gene3D" id="3.40.50.2300">
    <property type="match status" value="1"/>
</dbReference>
<evidence type="ECO:0000313" key="3">
    <source>
        <dbReference type="EMBL" id="KGM48647.1"/>
    </source>
</evidence>
<comment type="caution">
    <text evidence="3">The sequence shown here is derived from an EMBL/GenBank/DDBJ whole genome shotgun (WGS) entry which is preliminary data.</text>
</comment>
<organism evidence="3 4">
    <name type="scientific">Pseudooceanicola atlanticus</name>
    <dbReference type="NCBI Taxonomy" id="1461694"/>
    <lineage>
        <taxon>Bacteria</taxon>
        <taxon>Pseudomonadati</taxon>
        <taxon>Pseudomonadota</taxon>
        <taxon>Alphaproteobacteria</taxon>
        <taxon>Rhodobacterales</taxon>
        <taxon>Paracoccaceae</taxon>
        <taxon>Pseudooceanicola</taxon>
    </lineage>
</organism>
<dbReference type="SUPFAM" id="SSF52172">
    <property type="entry name" value="CheY-like"/>
    <property type="match status" value="1"/>
</dbReference>
<proteinExistence type="predicted"/>
<dbReference type="InterPro" id="IPR001789">
    <property type="entry name" value="Sig_transdc_resp-reg_receiver"/>
</dbReference>
<sequence>MTAPPPSEAMNIILVDDDDGDAKAIRRAFAKARIANPITRFVDPVEALAFLRRETGTPPGQYILLVDINMPRMSGLEMLDALRADQRLHDAVVFMLTTSQDERDLMVAHHHNVAGYIVKQNAGADFLALLDTLDHYWRIVELPDMRRSALEVG</sequence>
<dbReference type="STRING" id="1461694.ATO9_13590"/>
<dbReference type="Pfam" id="PF00072">
    <property type="entry name" value="Response_reg"/>
    <property type="match status" value="1"/>
</dbReference>
<dbReference type="PROSITE" id="PS50110">
    <property type="entry name" value="RESPONSE_REGULATORY"/>
    <property type="match status" value="1"/>
</dbReference>
<dbReference type="eggNOG" id="COG0784">
    <property type="taxonomic scope" value="Bacteria"/>
</dbReference>
<keyword evidence="4" id="KW-1185">Reference proteome</keyword>
<gene>
    <name evidence="3" type="ORF">ATO9_13590</name>
</gene>
<name>A0A0A0EHG8_9RHOB</name>
<dbReference type="PANTHER" id="PTHR44520">
    <property type="entry name" value="RESPONSE REGULATOR RCP1-RELATED"/>
    <property type="match status" value="1"/>
</dbReference>
<dbReference type="OrthoDB" id="9793549at2"/>
<dbReference type="InterPro" id="IPR052893">
    <property type="entry name" value="TCS_response_regulator"/>
</dbReference>
<dbReference type="Proteomes" id="UP000030004">
    <property type="component" value="Unassembled WGS sequence"/>
</dbReference>
<evidence type="ECO:0000256" key="1">
    <source>
        <dbReference type="PROSITE-ProRule" id="PRU00169"/>
    </source>
</evidence>
<dbReference type="CDD" id="cd17557">
    <property type="entry name" value="REC_Rcp-like"/>
    <property type="match status" value="1"/>
</dbReference>
<feature type="domain" description="Response regulatory" evidence="2">
    <location>
        <begin position="11"/>
        <end position="134"/>
    </location>
</feature>
<dbReference type="GO" id="GO:0000160">
    <property type="term" value="P:phosphorelay signal transduction system"/>
    <property type="evidence" value="ECO:0007669"/>
    <property type="project" value="InterPro"/>
</dbReference>
<evidence type="ECO:0000259" key="2">
    <source>
        <dbReference type="PROSITE" id="PS50110"/>
    </source>
</evidence>
<dbReference type="PANTHER" id="PTHR44520:SF2">
    <property type="entry name" value="RESPONSE REGULATOR RCP1"/>
    <property type="match status" value="1"/>
</dbReference>
<feature type="modified residue" description="4-aspartylphosphate" evidence="1">
    <location>
        <position position="67"/>
    </location>
</feature>
<dbReference type="SMART" id="SM00448">
    <property type="entry name" value="REC"/>
    <property type="match status" value="1"/>
</dbReference>